<comment type="cofactor">
    <cofactor evidence="1">
        <name>pyridoxal 5'-phosphate</name>
        <dbReference type="ChEBI" id="CHEBI:597326"/>
    </cofactor>
</comment>
<dbReference type="Pfam" id="PF00155">
    <property type="entry name" value="Aminotran_1_2"/>
    <property type="match status" value="1"/>
</dbReference>
<evidence type="ECO:0000256" key="3">
    <source>
        <dbReference type="ARBA" id="ARBA00022679"/>
    </source>
</evidence>
<accession>A0ABY5ZB45</accession>
<dbReference type="CDD" id="cd00609">
    <property type="entry name" value="AAT_like"/>
    <property type="match status" value="1"/>
</dbReference>
<evidence type="ECO:0000259" key="5">
    <source>
        <dbReference type="Pfam" id="PF00155"/>
    </source>
</evidence>
<keyword evidence="2 6" id="KW-0032">Aminotransferase</keyword>
<keyword evidence="7" id="KW-1185">Reference proteome</keyword>
<feature type="domain" description="Aminotransferase class I/classII large" evidence="5">
    <location>
        <begin position="34"/>
        <end position="406"/>
    </location>
</feature>
<gene>
    <name evidence="6" type="ORF">Drose_14405</name>
</gene>
<sequence>MIRSQIGAKMCSMSGLRVIMDDIAALSGRPGDGWLNLGIGNPALIPAASAFWRRRVQQATDADFEGLSCSYGPSRGLPALLDAVVQYFGQRLGWPIDTANVMIGPGSQMLCFIAGALYAGPSSDRRRALVLPALPDYTGYEASTMHPHVVGVPSNIVATGDHRFRYELDTAAVGGTRDAGVFLVSNPSNPTGRSLSEPDLAAIVKAAAAQDALTVVDNAYGQPFPGIAVTETPPVWGDGVLNCFSLSKAGLPGERIGIAIGPAEVIKDMVAFLGNTVLHAPRLAQHAAAAALRSGDELDALVTETIQPFYAARWNLAAELLAECLPDDLSWYTHDGVRGMFAWLYIDEPWIDDLRLYGLMKQRRVFVVPGSYFFAGSTSPTTIQHGRRCVRISLSAPEPVLRQGIARLGDALRFMAS</sequence>
<organism evidence="6 7">
    <name type="scientific">Dactylosporangium roseum</name>
    <dbReference type="NCBI Taxonomy" id="47989"/>
    <lineage>
        <taxon>Bacteria</taxon>
        <taxon>Bacillati</taxon>
        <taxon>Actinomycetota</taxon>
        <taxon>Actinomycetes</taxon>
        <taxon>Micromonosporales</taxon>
        <taxon>Micromonosporaceae</taxon>
        <taxon>Dactylosporangium</taxon>
    </lineage>
</organism>
<dbReference type="GO" id="GO:0008483">
    <property type="term" value="F:transaminase activity"/>
    <property type="evidence" value="ECO:0007669"/>
    <property type="project" value="UniProtKB-KW"/>
</dbReference>
<evidence type="ECO:0000256" key="1">
    <source>
        <dbReference type="ARBA" id="ARBA00001933"/>
    </source>
</evidence>
<name>A0ABY5ZB45_9ACTN</name>
<dbReference type="Gene3D" id="3.40.640.10">
    <property type="entry name" value="Type I PLP-dependent aspartate aminotransferase-like (Major domain)"/>
    <property type="match status" value="1"/>
</dbReference>
<reference evidence="6" key="1">
    <citation type="submission" date="2021-04" db="EMBL/GenBank/DDBJ databases">
        <title>Biosynthetic gene clusters of Dactylosporangioum roseum.</title>
        <authorList>
            <person name="Hartkoorn R.C."/>
            <person name="Beaudoing E."/>
            <person name="Hot D."/>
            <person name="Moureu S."/>
        </authorList>
    </citation>
    <scope>NUCLEOTIDE SEQUENCE</scope>
    <source>
        <strain evidence="6">NRRL B-16295</strain>
    </source>
</reference>
<dbReference type="InterPro" id="IPR004839">
    <property type="entry name" value="Aminotransferase_I/II_large"/>
</dbReference>
<dbReference type="InterPro" id="IPR015421">
    <property type="entry name" value="PyrdxlP-dep_Trfase_major"/>
</dbReference>
<protein>
    <submittedName>
        <fullName evidence="6">Aminotransferase class I/II-fold pyridoxal phosphate-dependent enzyme</fullName>
    </submittedName>
</protein>
<keyword evidence="4" id="KW-0663">Pyridoxal phosphate</keyword>
<evidence type="ECO:0000256" key="2">
    <source>
        <dbReference type="ARBA" id="ARBA00022576"/>
    </source>
</evidence>
<dbReference type="Proteomes" id="UP001058271">
    <property type="component" value="Chromosome"/>
</dbReference>
<dbReference type="SUPFAM" id="SSF53383">
    <property type="entry name" value="PLP-dependent transferases"/>
    <property type="match status" value="1"/>
</dbReference>
<dbReference type="PANTHER" id="PTHR42790:SF4">
    <property type="entry name" value="VALINE--PYRUVATE AMINOTRANSFERASE"/>
    <property type="match status" value="1"/>
</dbReference>
<dbReference type="RefSeq" id="WP_260728720.1">
    <property type="nucleotide sequence ID" value="NZ_BAAABS010000056.1"/>
</dbReference>
<dbReference type="EMBL" id="CP073721">
    <property type="protein sequence ID" value="UWZ39321.1"/>
    <property type="molecule type" value="Genomic_DNA"/>
</dbReference>
<evidence type="ECO:0000256" key="4">
    <source>
        <dbReference type="ARBA" id="ARBA00022898"/>
    </source>
</evidence>
<dbReference type="InterPro" id="IPR015424">
    <property type="entry name" value="PyrdxlP-dep_Trfase"/>
</dbReference>
<evidence type="ECO:0000313" key="6">
    <source>
        <dbReference type="EMBL" id="UWZ39321.1"/>
    </source>
</evidence>
<evidence type="ECO:0000313" key="7">
    <source>
        <dbReference type="Proteomes" id="UP001058271"/>
    </source>
</evidence>
<dbReference type="InterPro" id="IPR050859">
    <property type="entry name" value="Class-I_PLP-dep_aminotransf"/>
</dbReference>
<dbReference type="PANTHER" id="PTHR42790">
    <property type="entry name" value="AMINOTRANSFERASE"/>
    <property type="match status" value="1"/>
</dbReference>
<keyword evidence="3" id="KW-0808">Transferase</keyword>
<proteinExistence type="predicted"/>